<dbReference type="InterPro" id="IPR003790">
    <property type="entry name" value="GHL10"/>
</dbReference>
<feature type="signal peptide" evidence="3">
    <location>
        <begin position="1"/>
        <end position="26"/>
    </location>
</feature>
<dbReference type="Gene3D" id="3.40.630.40">
    <property type="entry name" value="Zn-dependent exopeptidases"/>
    <property type="match status" value="1"/>
</dbReference>
<feature type="region of interest" description="Disordered" evidence="2">
    <location>
        <begin position="166"/>
        <end position="191"/>
    </location>
</feature>
<gene>
    <name evidence="5" type="ORF">SAMN05192585_10127</name>
</gene>
<dbReference type="Pfam" id="PF01520">
    <property type="entry name" value="Amidase_3"/>
    <property type="match status" value="1"/>
</dbReference>
<organism evidence="5 6">
    <name type="scientific">Acetanaerobacterium elongatum</name>
    <dbReference type="NCBI Taxonomy" id="258515"/>
    <lineage>
        <taxon>Bacteria</taxon>
        <taxon>Bacillati</taxon>
        <taxon>Bacillota</taxon>
        <taxon>Clostridia</taxon>
        <taxon>Eubacteriales</taxon>
        <taxon>Oscillospiraceae</taxon>
        <taxon>Acetanaerobacterium</taxon>
    </lineage>
</organism>
<dbReference type="Gene3D" id="3.20.20.80">
    <property type="entry name" value="Glycosidases"/>
    <property type="match status" value="1"/>
</dbReference>
<evidence type="ECO:0000259" key="4">
    <source>
        <dbReference type="SMART" id="SM00646"/>
    </source>
</evidence>
<dbReference type="SUPFAM" id="SSF53187">
    <property type="entry name" value="Zn-dependent exopeptidases"/>
    <property type="match status" value="1"/>
</dbReference>
<dbReference type="STRING" id="258515.SAMN05192585_10127"/>
<dbReference type="GO" id="GO:0008745">
    <property type="term" value="F:N-acetylmuramoyl-L-alanine amidase activity"/>
    <property type="evidence" value="ECO:0007669"/>
    <property type="project" value="InterPro"/>
</dbReference>
<reference evidence="5 6" key="1">
    <citation type="submission" date="2016-10" db="EMBL/GenBank/DDBJ databases">
        <authorList>
            <person name="de Groot N.N."/>
        </authorList>
    </citation>
    <scope>NUCLEOTIDE SEQUENCE [LARGE SCALE GENOMIC DNA]</scope>
    <source>
        <strain evidence="5 6">CGMCC 1.5012</strain>
    </source>
</reference>
<evidence type="ECO:0000256" key="3">
    <source>
        <dbReference type="SAM" id="SignalP"/>
    </source>
</evidence>
<feature type="chain" id="PRO_5011461454" evidence="3">
    <location>
        <begin position="27"/>
        <end position="973"/>
    </location>
</feature>
<dbReference type="PANTHER" id="PTHR43405:SF1">
    <property type="entry name" value="GLYCOSYL HYDROLASE DIGH"/>
    <property type="match status" value="1"/>
</dbReference>
<dbReference type="AlphaFoldDB" id="A0A1G9TZ51"/>
<protein>
    <submittedName>
        <fullName evidence="5">Uncharacterized lipoprotein YddW, UPF0748 family</fullName>
    </submittedName>
</protein>
<dbReference type="OrthoDB" id="9772024at2"/>
<dbReference type="Proteomes" id="UP000199182">
    <property type="component" value="Unassembled WGS sequence"/>
</dbReference>
<feature type="compositionally biased region" description="Polar residues" evidence="2">
    <location>
        <begin position="172"/>
        <end position="186"/>
    </location>
</feature>
<dbReference type="SUPFAM" id="SSF51445">
    <property type="entry name" value="(Trans)glycosidases"/>
    <property type="match status" value="1"/>
</dbReference>
<sequence>MKNTFRFAAVVVAFSLLLACLPTVHAATNSKTLKGSELRGVFVDSLNNKDFPSAPGLGSDKLKKEIDAILNFEAANGLNAVFVKVLPSGDALYKSKLFPASYYLTGKQGGTLTFDPLSYFISSAHKKGIQVFAWIDPVRATLGTASLDSVKEMAKYVDSTQGYTPPPLAVAKQNSKPQNAASTDSPASKHPEYLLGAKDGAKYFDIANPAVRTMIADAAAEIASNYEVDGIHMDTDIYPAGLNDAKSYTQYGGTRSIEEFRRDNITNLIKEVKQRVNSANGSVFFGVSAAGTAYSLDNDFDTQKWIADKLVDYIVPQCYHAIGADTDDFKALMAGWQKAAYGTDVLIMPALNVSAVGDKSADGGSYTDPSELLYEILLSRSSYCNGHVYSASSALLKNPLNIFSDISRLYLSGTVNDKTSAFDLSTKLSVTRPSEDITVSTDDYFIMGTSNPNQPLYVNGEEVTTRGPGGTFGVLIDTPSTTEVTVTQGSKTITRTLKRPSSGGVSKITKITQSSMLPSKTDAVKSGFQYTVKCTAPSGATVTAKLGNSTTTLSQAAATAENGVPATYKGALTVSGDYSESKTTKLGPVEYTLQYNGKTTSFKSTGSLYYIGSNTTASVEVTNDVTLVYKGEDTNEGSITNLRKGTNDYITDITDTMFKLGMGGYIKKSDVTLVEGAALANHSVSGISFKKGTDGESYVIKGAAKAPFMFADGDGSVRVYLYNLSGVKGFDVSSSALFSGASVKTEGNGLCATFTTKSGAKVWGYSLEYRGDDAVLFFKYAPKRAFGEKPLSGVTIVLDPGHGGTDPGAIGPTGADGATEEMLNLAVSQKARDYLQSLGATVYMTRQSDTGVTLTNRTGFDEKVKPDFFVSVHTNSTAENTNANKTKGVETYYYTDQSGRLAGNLLNNIASSAGRETRKSYRSTYVVTRIYNAPAVLCELGFITNPNEYEQMLNGKIIDKTGYGIAQGILASL</sequence>
<evidence type="ECO:0000313" key="5">
    <source>
        <dbReference type="EMBL" id="SDM52952.1"/>
    </source>
</evidence>
<evidence type="ECO:0000313" key="6">
    <source>
        <dbReference type="Proteomes" id="UP000199182"/>
    </source>
</evidence>
<dbReference type="PANTHER" id="PTHR43405">
    <property type="entry name" value="GLYCOSYL HYDROLASE DIGH"/>
    <property type="match status" value="1"/>
</dbReference>
<keyword evidence="1 3" id="KW-0732">Signal</keyword>
<feature type="domain" description="MurNAc-LAA" evidence="4">
    <location>
        <begin position="861"/>
        <end position="970"/>
    </location>
</feature>
<evidence type="ECO:0000256" key="1">
    <source>
        <dbReference type="ARBA" id="ARBA00022729"/>
    </source>
</evidence>
<dbReference type="SMART" id="SM00646">
    <property type="entry name" value="Ami_3"/>
    <property type="match status" value="1"/>
</dbReference>
<keyword evidence="6" id="KW-1185">Reference proteome</keyword>
<dbReference type="InterPro" id="IPR052177">
    <property type="entry name" value="Divisome_Glycosyl_Hydrolase"/>
</dbReference>
<keyword evidence="5" id="KW-0449">Lipoprotein</keyword>
<evidence type="ECO:0000256" key="2">
    <source>
        <dbReference type="SAM" id="MobiDB-lite"/>
    </source>
</evidence>
<name>A0A1G9TZ51_9FIRM</name>
<dbReference type="RefSeq" id="WP_092637247.1">
    <property type="nucleotide sequence ID" value="NZ_FNID01000001.1"/>
</dbReference>
<dbReference type="GO" id="GO:0009253">
    <property type="term" value="P:peptidoglycan catabolic process"/>
    <property type="evidence" value="ECO:0007669"/>
    <property type="project" value="InterPro"/>
</dbReference>
<dbReference type="EMBL" id="FNID01000001">
    <property type="protein sequence ID" value="SDM52952.1"/>
    <property type="molecule type" value="Genomic_DNA"/>
</dbReference>
<proteinExistence type="predicted"/>
<dbReference type="CDD" id="cd02696">
    <property type="entry name" value="MurNAc-LAA"/>
    <property type="match status" value="1"/>
</dbReference>
<dbReference type="InterPro" id="IPR017853">
    <property type="entry name" value="GH"/>
</dbReference>
<dbReference type="PROSITE" id="PS51257">
    <property type="entry name" value="PROKAR_LIPOPROTEIN"/>
    <property type="match status" value="1"/>
</dbReference>
<dbReference type="InterPro" id="IPR002508">
    <property type="entry name" value="MurNAc-LAA_cat"/>
</dbReference>
<accession>A0A1G9TZ51</accession>
<dbReference type="Pfam" id="PF02638">
    <property type="entry name" value="GHL10"/>
    <property type="match status" value="1"/>
</dbReference>